<gene>
    <name evidence="1" type="ORF">F3B44_20060</name>
    <name evidence="2" type="ORF">O1420_02275</name>
</gene>
<sequence length="95" mass="11344">MLNFEKLCLAAGFNQEQTMVLMTGKNIEYSGELYSEEHKRKFMAKEIKAKICTDKGRFVLTIDFRPIGEWFKEQFEKLKQGYNVRQNPKQRYLKL</sequence>
<name>A0A5M5P8Q4_BACFG</name>
<reference evidence="2" key="2">
    <citation type="submission" date="2022-12" db="EMBL/GenBank/DDBJ databases">
        <title>Development of a Multilocus Sequence Typing Scheme for Bacteroides fragilis Based on Whole Genome Sequencing Data and Clinical Application.</title>
        <authorList>
            <person name="Nielsen F.D."/>
            <person name="Justesen U.S."/>
        </authorList>
    </citation>
    <scope>NUCLEOTIDE SEQUENCE</scope>
    <source>
        <strain evidence="2">BF_BC_VIB_DK_2012_57</strain>
    </source>
</reference>
<comment type="caution">
    <text evidence="1">The sequence shown here is derived from an EMBL/GenBank/DDBJ whole genome shotgun (WGS) entry which is preliminary data.</text>
</comment>
<dbReference type="EMBL" id="VWEQ01000023">
    <property type="protein sequence ID" value="KAA4748716.1"/>
    <property type="molecule type" value="Genomic_DNA"/>
</dbReference>
<reference evidence="1 3" key="1">
    <citation type="journal article" date="2019" name="Nat. Med.">
        <title>A library of human gut bacterial isolates paired with longitudinal multiomics data enables mechanistic microbiome research.</title>
        <authorList>
            <person name="Poyet M."/>
            <person name="Groussin M."/>
            <person name="Gibbons S.M."/>
            <person name="Avila-Pacheco J."/>
            <person name="Jiang X."/>
            <person name="Kearney S.M."/>
            <person name="Perrotta A.R."/>
            <person name="Berdy B."/>
            <person name="Zhao S."/>
            <person name="Lieberman T.D."/>
            <person name="Swanson P.K."/>
            <person name="Smith M."/>
            <person name="Roesemann S."/>
            <person name="Alexander J.E."/>
            <person name="Rich S.A."/>
            <person name="Livny J."/>
            <person name="Vlamakis H."/>
            <person name="Clish C."/>
            <person name="Bullock K."/>
            <person name="Deik A."/>
            <person name="Scott J."/>
            <person name="Pierce K.A."/>
            <person name="Xavier R.J."/>
            <person name="Alm E.J."/>
        </authorList>
    </citation>
    <scope>NUCLEOTIDE SEQUENCE [LARGE SCALE GENOMIC DNA]</scope>
    <source>
        <strain evidence="1 3">BIOML-A106</strain>
    </source>
</reference>
<accession>A0A5M5P8Q4</accession>
<evidence type="ECO:0008006" key="4">
    <source>
        <dbReference type="Google" id="ProtNLM"/>
    </source>
</evidence>
<organism evidence="1 3">
    <name type="scientific">Bacteroides fragilis</name>
    <dbReference type="NCBI Taxonomy" id="817"/>
    <lineage>
        <taxon>Bacteria</taxon>
        <taxon>Pseudomonadati</taxon>
        <taxon>Bacteroidota</taxon>
        <taxon>Bacteroidia</taxon>
        <taxon>Bacteroidales</taxon>
        <taxon>Bacteroidaceae</taxon>
        <taxon>Bacteroides</taxon>
    </lineage>
</organism>
<evidence type="ECO:0000313" key="2">
    <source>
        <dbReference type="EMBL" id="MCZ2570217.1"/>
    </source>
</evidence>
<dbReference type="EMBL" id="JAPUAV010000002">
    <property type="protein sequence ID" value="MCZ2570217.1"/>
    <property type="molecule type" value="Genomic_DNA"/>
</dbReference>
<proteinExistence type="predicted"/>
<dbReference type="AlphaFoldDB" id="A0A5M5P8Q4"/>
<protein>
    <recommendedName>
        <fullName evidence="4">Mobilization protein BmpH</fullName>
    </recommendedName>
</protein>
<dbReference type="Proteomes" id="UP000479773">
    <property type="component" value="Unassembled WGS sequence"/>
</dbReference>
<dbReference type="Proteomes" id="UP001078742">
    <property type="component" value="Unassembled WGS sequence"/>
</dbReference>
<evidence type="ECO:0000313" key="1">
    <source>
        <dbReference type="EMBL" id="KAA4748716.1"/>
    </source>
</evidence>
<evidence type="ECO:0000313" key="3">
    <source>
        <dbReference type="Proteomes" id="UP000479773"/>
    </source>
</evidence>
<dbReference type="RefSeq" id="WP_052009342.1">
    <property type="nucleotide sequence ID" value="NZ_JABAGK010000013.1"/>
</dbReference>